<proteinExistence type="predicted"/>
<keyword evidence="1" id="KW-0472">Membrane</keyword>
<evidence type="ECO:0000313" key="3">
    <source>
        <dbReference type="Proteomes" id="UP000175973"/>
    </source>
</evidence>
<gene>
    <name evidence="2" type="ORF">A4S02_10995</name>
</gene>
<protein>
    <submittedName>
        <fullName evidence="2">Uncharacterized protein</fullName>
    </submittedName>
</protein>
<feature type="transmembrane region" description="Helical" evidence="1">
    <location>
        <begin position="12"/>
        <end position="31"/>
    </location>
</feature>
<dbReference type="EMBL" id="CP015164">
    <property type="protein sequence ID" value="AOW47207.1"/>
    <property type="molecule type" value="Genomic_DNA"/>
</dbReference>
<evidence type="ECO:0000256" key="1">
    <source>
        <dbReference type="SAM" id="Phobius"/>
    </source>
</evidence>
<sequence>MANWQISFLDTLISIIYFIMESGSFAGRFFHETVMKPSSKRHAQKVGIKLFTTHRSSSVSEWP</sequence>
<organism evidence="2 3">
    <name type="scientific">Acetobacter ascendens</name>
    <dbReference type="NCBI Taxonomy" id="481146"/>
    <lineage>
        <taxon>Bacteria</taxon>
        <taxon>Pseudomonadati</taxon>
        <taxon>Pseudomonadota</taxon>
        <taxon>Alphaproteobacteria</taxon>
        <taxon>Acetobacterales</taxon>
        <taxon>Acetobacteraceae</taxon>
        <taxon>Acetobacter</taxon>
    </lineage>
</organism>
<evidence type="ECO:0000313" key="2">
    <source>
        <dbReference type="EMBL" id="AOW47207.1"/>
    </source>
</evidence>
<accession>A0A1D8QXZ5</accession>
<name>A0A1D8QXZ5_9PROT</name>
<dbReference type="KEGG" id="aasc:A4S02_10995"/>
<keyword evidence="3" id="KW-1185">Reference proteome</keyword>
<reference evidence="3" key="1">
    <citation type="submission" date="2016-04" db="EMBL/GenBank/DDBJ databases">
        <authorList>
            <person name="Jeon C.O."/>
            <person name="Cho G.Y."/>
            <person name="Jeong H.I."/>
            <person name="Kim K.H."/>
        </authorList>
    </citation>
    <scope>NUCLEOTIDE SEQUENCE [LARGE SCALE GENOMIC DNA]</scope>
    <source>
        <strain evidence="3">LMG 1590</strain>
    </source>
</reference>
<keyword evidence="1" id="KW-0812">Transmembrane</keyword>
<dbReference type="AlphaFoldDB" id="A0A1D8QXZ5"/>
<dbReference type="Proteomes" id="UP000175973">
    <property type="component" value="Chromosome"/>
</dbReference>
<keyword evidence="1" id="KW-1133">Transmembrane helix</keyword>